<name>A0A183LE59_9TREM</name>
<accession>A0A183LE59</accession>
<reference evidence="1 2" key="1">
    <citation type="submission" date="2018-11" db="EMBL/GenBank/DDBJ databases">
        <authorList>
            <consortium name="Pathogen Informatics"/>
        </authorList>
    </citation>
    <scope>NUCLEOTIDE SEQUENCE [LARGE SCALE GENOMIC DNA]</scope>
    <source>
        <strain evidence="1 2">Zambia</strain>
    </source>
</reference>
<dbReference type="Proteomes" id="UP000277204">
    <property type="component" value="Unassembled WGS sequence"/>
</dbReference>
<dbReference type="AlphaFoldDB" id="A0A183LE59"/>
<gene>
    <name evidence="1" type="ORF">SMRZ_LOCUS2084</name>
</gene>
<dbReference type="EMBL" id="UZAI01000515">
    <property type="protein sequence ID" value="VDO53865.1"/>
    <property type="molecule type" value="Genomic_DNA"/>
</dbReference>
<evidence type="ECO:0000313" key="1">
    <source>
        <dbReference type="EMBL" id="VDO53865.1"/>
    </source>
</evidence>
<protein>
    <submittedName>
        <fullName evidence="1">Uncharacterized protein</fullName>
    </submittedName>
</protein>
<sequence length="69" mass="7957">MVVGGSHQEILDPGFVLFGHYVLRFRWWLVDYLQPPSKLHVSPHCCSELQLISLLLVYVHIVRISSILT</sequence>
<proteinExistence type="predicted"/>
<keyword evidence="2" id="KW-1185">Reference proteome</keyword>
<organism evidence="1 2">
    <name type="scientific">Schistosoma margrebowiei</name>
    <dbReference type="NCBI Taxonomy" id="48269"/>
    <lineage>
        <taxon>Eukaryota</taxon>
        <taxon>Metazoa</taxon>
        <taxon>Spiralia</taxon>
        <taxon>Lophotrochozoa</taxon>
        <taxon>Platyhelminthes</taxon>
        <taxon>Trematoda</taxon>
        <taxon>Digenea</taxon>
        <taxon>Strigeidida</taxon>
        <taxon>Schistosomatoidea</taxon>
        <taxon>Schistosomatidae</taxon>
        <taxon>Schistosoma</taxon>
    </lineage>
</organism>
<evidence type="ECO:0000313" key="2">
    <source>
        <dbReference type="Proteomes" id="UP000277204"/>
    </source>
</evidence>